<reference evidence="3" key="2">
    <citation type="submission" date="2015-01" db="EMBL/GenBank/DDBJ databases">
        <title>Evolutionary Origins and Diversification of the Mycorrhizal Mutualists.</title>
        <authorList>
            <consortium name="DOE Joint Genome Institute"/>
            <consortium name="Mycorrhizal Genomics Consortium"/>
            <person name="Kohler A."/>
            <person name="Kuo A."/>
            <person name="Nagy L.G."/>
            <person name="Floudas D."/>
            <person name="Copeland A."/>
            <person name="Barry K.W."/>
            <person name="Cichocki N."/>
            <person name="Veneault-Fourrey C."/>
            <person name="LaButti K."/>
            <person name="Lindquist E.A."/>
            <person name="Lipzen A."/>
            <person name="Lundell T."/>
            <person name="Morin E."/>
            <person name="Murat C."/>
            <person name="Riley R."/>
            <person name="Ohm R."/>
            <person name="Sun H."/>
            <person name="Tunlid A."/>
            <person name="Henrissat B."/>
            <person name="Grigoriev I.V."/>
            <person name="Hibbett D.S."/>
            <person name="Martin F."/>
        </authorList>
    </citation>
    <scope>NUCLEOTIDE SEQUENCE [LARGE SCALE GENOMIC DNA]</scope>
    <source>
        <strain evidence="3">F 1598</strain>
    </source>
</reference>
<sequence length="303" mass="34886">DWLPFRDTHVHELTRHEGWADLLKRCIQCLQADAAYKCDDCFGPTVHCRGCVVSVHARLPFHRIKHWNGTFWQAVWLIDLGLRVQLGHNGGSCAAPLMFEAPLTVYHTNGAHSVNVSYCQCNEPAGGYLFANQLLWSSWFPASLTRPRTAFTFAVLKHFHHLTLQGKTTAYDFYNSLVHETDNTGLEPPPKRYNEFMMVMRWWRHIKMLKRAGRGHDPAGVAATTQGSLAVECPACPHEGRNLPENWRRAPLAIAWLYTLYLAMDANFRLKLRNWHIKNDPELGPGWAYCVHEKNYQNEMDQY</sequence>
<proteinExistence type="predicted"/>
<dbReference type="STRING" id="765440.A0A0C3FCD9"/>
<evidence type="ECO:0000259" key="1">
    <source>
        <dbReference type="Pfam" id="PF18803"/>
    </source>
</evidence>
<dbReference type="InterPro" id="IPR041457">
    <property type="entry name" value="CxC2_KDZ-assoc"/>
</dbReference>
<keyword evidence="3" id="KW-1185">Reference proteome</keyword>
<gene>
    <name evidence="2" type="ORF">PILCRDRAFT_26910</name>
</gene>
<evidence type="ECO:0000313" key="2">
    <source>
        <dbReference type="EMBL" id="KIM77446.1"/>
    </source>
</evidence>
<dbReference type="InParanoid" id="A0A0C3FCD9"/>
<dbReference type="Proteomes" id="UP000054166">
    <property type="component" value="Unassembled WGS sequence"/>
</dbReference>
<reference evidence="2 3" key="1">
    <citation type="submission" date="2014-04" db="EMBL/GenBank/DDBJ databases">
        <authorList>
            <consortium name="DOE Joint Genome Institute"/>
            <person name="Kuo A."/>
            <person name="Tarkka M."/>
            <person name="Buscot F."/>
            <person name="Kohler A."/>
            <person name="Nagy L.G."/>
            <person name="Floudas D."/>
            <person name="Copeland A."/>
            <person name="Barry K.W."/>
            <person name="Cichocki N."/>
            <person name="Veneault-Fourrey C."/>
            <person name="LaButti K."/>
            <person name="Lindquist E.A."/>
            <person name="Lipzen A."/>
            <person name="Lundell T."/>
            <person name="Morin E."/>
            <person name="Murat C."/>
            <person name="Sun H."/>
            <person name="Tunlid A."/>
            <person name="Henrissat B."/>
            <person name="Grigoriev I.V."/>
            <person name="Hibbett D.S."/>
            <person name="Martin F."/>
            <person name="Nordberg H.P."/>
            <person name="Cantor M.N."/>
            <person name="Hua S.X."/>
        </authorList>
    </citation>
    <scope>NUCLEOTIDE SEQUENCE [LARGE SCALE GENOMIC DNA]</scope>
    <source>
        <strain evidence="2 3">F 1598</strain>
    </source>
</reference>
<protein>
    <recommendedName>
        <fullName evidence="1">CxC2-like cysteine cluster KDZ transposase-associated domain-containing protein</fullName>
    </recommendedName>
</protein>
<dbReference type="EMBL" id="KN833025">
    <property type="protein sequence ID" value="KIM77446.1"/>
    <property type="molecule type" value="Genomic_DNA"/>
</dbReference>
<dbReference type="HOGENOM" id="CLU_003703_1_0_1"/>
<feature type="domain" description="CxC2-like cysteine cluster KDZ transposase-associated" evidence="1">
    <location>
        <begin position="77"/>
        <end position="185"/>
    </location>
</feature>
<evidence type="ECO:0000313" key="3">
    <source>
        <dbReference type="Proteomes" id="UP000054166"/>
    </source>
</evidence>
<feature type="non-terminal residue" evidence="2">
    <location>
        <position position="1"/>
    </location>
</feature>
<dbReference type="Pfam" id="PF18803">
    <property type="entry name" value="CxC2"/>
    <property type="match status" value="1"/>
</dbReference>
<accession>A0A0C3FCD9</accession>
<dbReference type="AlphaFoldDB" id="A0A0C3FCD9"/>
<feature type="non-terminal residue" evidence="2">
    <location>
        <position position="303"/>
    </location>
</feature>
<dbReference type="OrthoDB" id="3004525at2759"/>
<name>A0A0C3FCD9_PILCF</name>
<organism evidence="2 3">
    <name type="scientific">Piloderma croceum (strain F 1598)</name>
    <dbReference type="NCBI Taxonomy" id="765440"/>
    <lineage>
        <taxon>Eukaryota</taxon>
        <taxon>Fungi</taxon>
        <taxon>Dikarya</taxon>
        <taxon>Basidiomycota</taxon>
        <taxon>Agaricomycotina</taxon>
        <taxon>Agaricomycetes</taxon>
        <taxon>Agaricomycetidae</taxon>
        <taxon>Atheliales</taxon>
        <taxon>Atheliaceae</taxon>
        <taxon>Piloderma</taxon>
    </lineage>
</organism>